<comment type="caution">
    <text evidence="2">The sequence shown here is derived from an EMBL/GenBank/DDBJ whole genome shotgun (WGS) entry which is preliminary data.</text>
</comment>
<evidence type="ECO:0000313" key="4">
    <source>
        <dbReference type="Proteomes" id="UP000245464"/>
    </source>
</evidence>
<reference evidence="3" key="2">
    <citation type="submission" date="2021-05" db="EMBL/GenBank/DDBJ databases">
        <authorList>
            <person name="Moolhuijzen P.M."/>
            <person name="Moffat C.S."/>
        </authorList>
    </citation>
    <scope>NUCLEOTIDE SEQUENCE</scope>
    <source>
        <strain evidence="3">86-124</strain>
    </source>
</reference>
<evidence type="ECO:0000256" key="1">
    <source>
        <dbReference type="SAM" id="MobiDB-lite"/>
    </source>
</evidence>
<organism evidence="2 4">
    <name type="scientific">Pyrenophora tritici-repentis</name>
    <dbReference type="NCBI Taxonomy" id="45151"/>
    <lineage>
        <taxon>Eukaryota</taxon>
        <taxon>Fungi</taxon>
        <taxon>Dikarya</taxon>
        <taxon>Ascomycota</taxon>
        <taxon>Pezizomycotina</taxon>
        <taxon>Dothideomycetes</taxon>
        <taxon>Pleosporomycetidae</taxon>
        <taxon>Pleosporales</taxon>
        <taxon>Pleosporineae</taxon>
        <taxon>Pleosporaceae</taxon>
        <taxon>Pyrenophora</taxon>
    </lineage>
</organism>
<dbReference type="Proteomes" id="UP000245464">
    <property type="component" value="Chromosome 9"/>
</dbReference>
<dbReference type="Proteomes" id="UP000249757">
    <property type="component" value="Unassembled WGS sequence"/>
</dbReference>
<reference evidence="2" key="1">
    <citation type="journal article" date="2018" name="BMC Genomics">
        <title>Comparative genomics of the wheat fungal pathogen Pyrenophora tritici-repentis reveals chromosomal variations and genome plasticity.</title>
        <authorList>
            <person name="Moolhuijzen P."/>
            <person name="See P.T."/>
            <person name="Hane J.K."/>
            <person name="Shi G."/>
            <person name="Liu Z."/>
            <person name="Oliver R.P."/>
            <person name="Moffat C.S."/>
        </authorList>
    </citation>
    <scope>NUCLEOTIDE SEQUENCE [LARGE SCALE GENOMIC DNA]</scope>
    <source>
        <strain evidence="2">M4</strain>
    </source>
</reference>
<proteinExistence type="predicted"/>
<dbReference type="EMBL" id="NQIK02000009">
    <property type="protein sequence ID" value="KAF7566258.1"/>
    <property type="molecule type" value="Genomic_DNA"/>
</dbReference>
<name>A0A2W1G2W8_9PLEO</name>
<dbReference type="EMBL" id="NRDI02000002">
    <property type="protein sequence ID" value="KAI1519217.1"/>
    <property type="molecule type" value="Genomic_DNA"/>
</dbReference>
<evidence type="ECO:0000313" key="3">
    <source>
        <dbReference type="EMBL" id="KAI1519217.1"/>
    </source>
</evidence>
<dbReference type="AlphaFoldDB" id="A0A2W1G2W8"/>
<evidence type="ECO:0000313" key="2">
    <source>
        <dbReference type="EMBL" id="KAF7566258.1"/>
    </source>
</evidence>
<reference evidence="3" key="3">
    <citation type="journal article" date="2022" name="bioRxiv">
        <title>A global pangenome for the wheat fungal pathogen Pyrenophora tritici-repentis and prediction of effector protein structural homology.</title>
        <authorList>
            <person name="Moolhuijzen P."/>
            <person name="See P.T."/>
            <person name="Shi G."/>
            <person name="Powell H.R."/>
            <person name="Cockram J."/>
            <person name="Jorgensen L.N."/>
            <person name="Benslimane H."/>
            <person name="Strelkov S.E."/>
            <person name="Turner J."/>
            <person name="Liu Z."/>
            <person name="Moffat C.S."/>
        </authorList>
    </citation>
    <scope>NUCLEOTIDE SEQUENCE</scope>
    <source>
        <strain evidence="3">86-124</strain>
    </source>
</reference>
<reference evidence="5" key="4">
    <citation type="journal article" date="2022" name="Microb. Genom.">
        <title>A global pangenome for the wheat fungal pathogen Pyrenophora tritici-repentis and prediction of effector protein structural homology.</title>
        <authorList>
            <person name="Moolhuijzen P.M."/>
            <person name="See P.T."/>
            <person name="Shi G."/>
            <person name="Powell H.R."/>
            <person name="Cockram J."/>
            <person name="Jorgensen L.N."/>
            <person name="Benslimane H."/>
            <person name="Strelkov S.E."/>
            <person name="Turner J."/>
            <person name="Liu Z."/>
            <person name="Moffat C.S."/>
        </authorList>
    </citation>
    <scope>NUCLEOTIDE SEQUENCE [LARGE SCALE GENOMIC DNA]</scope>
</reference>
<gene>
    <name evidence="3" type="ORF">Ptr86124_002345</name>
    <name evidence="2" type="ORF">PtrM4_145780</name>
</gene>
<protein>
    <submittedName>
        <fullName evidence="2">Uncharacterized protein</fullName>
    </submittedName>
</protein>
<keyword evidence="5" id="KW-1185">Reference proteome</keyword>
<feature type="compositionally biased region" description="Basic and acidic residues" evidence="1">
    <location>
        <begin position="23"/>
        <end position="37"/>
    </location>
</feature>
<evidence type="ECO:0000313" key="5">
    <source>
        <dbReference type="Proteomes" id="UP000249757"/>
    </source>
</evidence>
<feature type="region of interest" description="Disordered" evidence="1">
    <location>
        <begin position="1"/>
        <end position="57"/>
    </location>
</feature>
<sequence>MTSNNTYDRSRDPRLMHQPSNVDMKDIPPTDTSREEAAMASSPSSLSNIEPAASGMMPEDPAAQLLAHIAQLQTDKVELHKATVMAKETSNAYQYFYDTNLALANYQLLYAKGIQEKNELVKENTNKEKAQLALYEQIAGRAPGQRHDQQSR</sequence>
<accession>A0A2W1G2W8</accession>
<dbReference type="OrthoDB" id="3689701at2759"/>